<accession>A0A0G0B074</accession>
<keyword evidence="1" id="KW-0472">Membrane</keyword>
<dbReference type="STRING" id="1618484.UR56_C0006G0010"/>
<name>A0A0G0B074_9BACT</name>
<evidence type="ECO:0000313" key="3">
    <source>
        <dbReference type="EMBL" id="KKP62719.1"/>
    </source>
</evidence>
<reference evidence="3 4" key="1">
    <citation type="journal article" date="2015" name="Nature">
        <title>rRNA introns, odd ribosomes, and small enigmatic genomes across a large radiation of phyla.</title>
        <authorList>
            <person name="Brown C.T."/>
            <person name="Hug L.A."/>
            <person name="Thomas B.C."/>
            <person name="Sharon I."/>
            <person name="Castelle C.J."/>
            <person name="Singh A."/>
            <person name="Wilkins M.J."/>
            <person name="Williams K.H."/>
            <person name="Banfield J.F."/>
        </authorList>
    </citation>
    <scope>NUCLEOTIDE SEQUENCE [LARGE SCALE GENOMIC DNA]</scope>
</reference>
<keyword evidence="1" id="KW-0812">Transmembrane</keyword>
<dbReference type="Pfam" id="PF01569">
    <property type="entry name" value="PAP2"/>
    <property type="match status" value="1"/>
</dbReference>
<evidence type="ECO:0000259" key="2">
    <source>
        <dbReference type="SMART" id="SM00014"/>
    </source>
</evidence>
<proteinExistence type="predicted"/>
<protein>
    <submittedName>
        <fullName evidence="3">Phosphoesterase PA-phosphatase related protein</fullName>
    </submittedName>
</protein>
<dbReference type="AlphaFoldDB" id="A0A0G0B074"/>
<dbReference type="InterPro" id="IPR036938">
    <property type="entry name" value="PAP2/HPO_sf"/>
</dbReference>
<comment type="caution">
    <text evidence="3">The sequence shown here is derived from an EMBL/GenBank/DDBJ whole genome shotgun (WGS) entry which is preliminary data.</text>
</comment>
<feature type="transmembrane region" description="Helical" evidence="1">
    <location>
        <begin position="141"/>
        <end position="162"/>
    </location>
</feature>
<evidence type="ECO:0000313" key="4">
    <source>
        <dbReference type="Proteomes" id="UP000034004"/>
    </source>
</evidence>
<dbReference type="PANTHER" id="PTHR14969">
    <property type="entry name" value="SPHINGOSINE-1-PHOSPHATE PHOSPHOHYDROLASE"/>
    <property type="match status" value="1"/>
</dbReference>
<feature type="transmembrane region" description="Helical" evidence="1">
    <location>
        <begin position="114"/>
        <end position="134"/>
    </location>
</feature>
<keyword evidence="1" id="KW-1133">Transmembrane helix</keyword>
<feature type="transmembrane region" description="Helical" evidence="1">
    <location>
        <begin position="67"/>
        <end position="90"/>
    </location>
</feature>
<feature type="domain" description="Phosphatidic acid phosphatase type 2/haloperoxidase" evidence="2">
    <location>
        <begin position="69"/>
        <end position="179"/>
    </location>
</feature>
<dbReference type="Gene3D" id="1.20.144.10">
    <property type="entry name" value="Phosphatidic acid phosphatase type 2/haloperoxidase"/>
    <property type="match status" value="1"/>
</dbReference>
<evidence type="ECO:0000256" key="1">
    <source>
        <dbReference type="SAM" id="Phobius"/>
    </source>
</evidence>
<dbReference type="EMBL" id="LBPR01000006">
    <property type="protein sequence ID" value="KKP62719.1"/>
    <property type="molecule type" value="Genomic_DNA"/>
</dbReference>
<dbReference type="Proteomes" id="UP000034004">
    <property type="component" value="Unassembled WGS sequence"/>
</dbReference>
<gene>
    <name evidence="3" type="ORF">UR56_C0006G0010</name>
</gene>
<feature type="transmembrane region" description="Helical" evidence="1">
    <location>
        <begin position="27"/>
        <end position="52"/>
    </location>
</feature>
<organism evidence="3 4">
    <name type="scientific">Candidatus Roizmanbacteria bacterium GW2011_GWC2_34_23</name>
    <dbReference type="NCBI Taxonomy" id="1618484"/>
    <lineage>
        <taxon>Bacteria</taxon>
        <taxon>Candidatus Roizmaniibacteriota</taxon>
    </lineage>
</organism>
<dbReference type="CDD" id="cd01610">
    <property type="entry name" value="PAP2_like"/>
    <property type="match status" value="1"/>
</dbReference>
<dbReference type="SUPFAM" id="SSF48317">
    <property type="entry name" value="Acid phosphatase/Vanadium-dependent haloperoxidase"/>
    <property type="match status" value="1"/>
</dbReference>
<dbReference type="PANTHER" id="PTHR14969:SF13">
    <property type="entry name" value="AT30094P"/>
    <property type="match status" value="1"/>
</dbReference>
<dbReference type="SMART" id="SM00014">
    <property type="entry name" value="acidPPc"/>
    <property type="match status" value="1"/>
</dbReference>
<dbReference type="InterPro" id="IPR000326">
    <property type="entry name" value="PAP2/HPO"/>
</dbReference>
<sequence>MDKIIPFDYLLTNLFSKIIPHNIFFDYFFSFFSLKGSSIFIWILVIALVIILEEKKNPGLNIRDKKFIFLFSISFLLTAFLTDIILKNIFMRSRPFPLLPTPYNLQPFLCPLDFSFPSAHAATAFAAAGVLTYFDKKRSWFYYSVAIFISYSRIYMGCHYFFDVVAGASLGYLISKFTLKLFPNP</sequence>